<dbReference type="InterPro" id="IPR042518">
    <property type="entry name" value="SirC_C"/>
</dbReference>
<organism evidence="9">
    <name type="scientific">uncultured Solirubrobacterales bacterium</name>
    <dbReference type="NCBI Taxonomy" id="768556"/>
    <lineage>
        <taxon>Bacteria</taxon>
        <taxon>Bacillati</taxon>
        <taxon>Actinomycetota</taxon>
        <taxon>Thermoleophilia</taxon>
        <taxon>Solirubrobacterales</taxon>
        <taxon>environmental samples</taxon>
    </lineage>
</organism>
<evidence type="ECO:0000256" key="2">
    <source>
        <dbReference type="ARBA" id="ARBA00012400"/>
    </source>
</evidence>
<dbReference type="NCBIfam" id="TIGR01470">
    <property type="entry name" value="cysG_Nterm"/>
    <property type="match status" value="1"/>
</dbReference>
<dbReference type="EMBL" id="CADCVU010000152">
    <property type="protein sequence ID" value="CAA9508888.1"/>
    <property type="molecule type" value="Genomic_DNA"/>
</dbReference>
<dbReference type="InterPro" id="IPR036291">
    <property type="entry name" value="NAD(P)-bd_dom_sf"/>
</dbReference>
<evidence type="ECO:0000256" key="6">
    <source>
        <dbReference type="ARBA" id="ARBA00047561"/>
    </source>
</evidence>
<dbReference type="InterPro" id="IPR006367">
    <property type="entry name" value="Sirohaem_synthase_N"/>
</dbReference>
<dbReference type="Gene3D" id="1.10.8.610">
    <property type="entry name" value="SirC, precorrin-2 dehydrogenase, C-terminal helical domain-like"/>
    <property type="match status" value="1"/>
</dbReference>
<gene>
    <name evidence="9" type="ORF">AVDCRST_MAG45-1772</name>
</gene>
<comment type="catalytic activity">
    <reaction evidence="6">
        <text>precorrin-2 + NAD(+) = sirohydrochlorin + NADH + 2 H(+)</text>
        <dbReference type="Rhea" id="RHEA:15613"/>
        <dbReference type="ChEBI" id="CHEBI:15378"/>
        <dbReference type="ChEBI" id="CHEBI:57540"/>
        <dbReference type="ChEBI" id="CHEBI:57945"/>
        <dbReference type="ChEBI" id="CHEBI:58351"/>
        <dbReference type="ChEBI" id="CHEBI:58827"/>
        <dbReference type="EC" id="1.3.1.76"/>
    </reaction>
</comment>
<accession>A0A6J4SZ30</accession>
<evidence type="ECO:0000259" key="7">
    <source>
        <dbReference type="Pfam" id="PF10414"/>
    </source>
</evidence>
<sequence length="253" mass="27493">MPAQAYRGKECICQFRRGLCDQTCVQGMLETPFYIACLKLTGRRCLVVGGGDVGLEKVEGLLACDGEVTLVSPEAIPALQALAEEGSIRWERREYRRSDLERTFIAIAATGDTDVNISVWEHAEERAMLVNVVDVPPLCNFILPAIVRTGPLAIAISTAGASPALAKRIKAEIAEEYGEPYARLAEILNEVRGWAKGTLPTYQDRKLFFESIVGGDPDPIELLRTGDEAAVGELVQRAQCEAEARLESSAALA</sequence>
<keyword evidence="3" id="KW-0560">Oxidoreductase</keyword>
<evidence type="ECO:0000256" key="3">
    <source>
        <dbReference type="ARBA" id="ARBA00023002"/>
    </source>
</evidence>
<evidence type="ECO:0000256" key="1">
    <source>
        <dbReference type="ARBA" id="ARBA00005010"/>
    </source>
</evidence>
<dbReference type="GO" id="GO:0004325">
    <property type="term" value="F:ferrochelatase activity"/>
    <property type="evidence" value="ECO:0007669"/>
    <property type="project" value="InterPro"/>
</dbReference>
<keyword evidence="4" id="KW-0520">NAD</keyword>
<proteinExistence type="predicted"/>
<dbReference type="UniPathway" id="UPA00262">
    <property type="reaction ID" value="UER00222"/>
</dbReference>
<dbReference type="InterPro" id="IPR019478">
    <property type="entry name" value="Sirohaem_synthase_dimer_dom"/>
</dbReference>
<protein>
    <recommendedName>
        <fullName evidence="2">precorrin-2 dehydrogenase</fullName>
        <ecNumber evidence="2">1.3.1.76</ecNumber>
    </recommendedName>
</protein>
<dbReference type="Pfam" id="PF10414">
    <property type="entry name" value="CysG_dimeriser"/>
    <property type="match status" value="1"/>
</dbReference>
<dbReference type="SUPFAM" id="SSF75615">
    <property type="entry name" value="Siroheme synthase middle domains-like"/>
    <property type="match status" value="1"/>
</dbReference>
<dbReference type="SUPFAM" id="SSF51735">
    <property type="entry name" value="NAD(P)-binding Rossmann-fold domains"/>
    <property type="match status" value="1"/>
</dbReference>
<dbReference type="InterPro" id="IPR028161">
    <property type="entry name" value="Met8-like"/>
</dbReference>
<dbReference type="Pfam" id="PF13241">
    <property type="entry name" value="NAD_binding_7"/>
    <property type="match status" value="1"/>
</dbReference>
<evidence type="ECO:0000256" key="4">
    <source>
        <dbReference type="ARBA" id="ARBA00023027"/>
    </source>
</evidence>
<dbReference type="EC" id="1.3.1.76" evidence="2"/>
<feature type="domain" description="Sirohaem synthase dimerisation" evidence="7">
    <location>
        <begin position="181"/>
        <end position="238"/>
    </location>
</feature>
<comment type="pathway">
    <text evidence="1">Porphyrin-containing compound metabolism; siroheme biosynthesis; sirohydrochlorin from precorrin-2: step 1/1.</text>
</comment>
<keyword evidence="5" id="KW-0627">Porphyrin biosynthesis</keyword>
<evidence type="ECO:0000259" key="8">
    <source>
        <dbReference type="Pfam" id="PF14824"/>
    </source>
</evidence>
<dbReference type="GO" id="GO:0019354">
    <property type="term" value="P:siroheme biosynthetic process"/>
    <property type="evidence" value="ECO:0007669"/>
    <property type="project" value="UniProtKB-UniPathway"/>
</dbReference>
<feature type="domain" description="Siroheme synthase central" evidence="8">
    <location>
        <begin position="150"/>
        <end position="175"/>
    </location>
</feature>
<dbReference type="GO" id="GO:0043115">
    <property type="term" value="F:precorrin-2 dehydrogenase activity"/>
    <property type="evidence" value="ECO:0007669"/>
    <property type="project" value="UniProtKB-EC"/>
</dbReference>
<dbReference type="PANTHER" id="PTHR35330:SF1">
    <property type="entry name" value="SIROHEME BIOSYNTHESIS PROTEIN MET8"/>
    <property type="match status" value="1"/>
</dbReference>
<dbReference type="Gene3D" id="3.40.50.720">
    <property type="entry name" value="NAD(P)-binding Rossmann-like Domain"/>
    <property type="match status" value="1"/>
</dbReference>
<dbReference type="AlphaFoldDB" id="A0A6J4SZ30"/>
<name>A0A6J4SZ30_9ACTN</name>
<reference evidence="9" key="1">
    <citation type="submission" date="2020-02" db="EMBL/GenBank/DDBJ databases">
        <authorList>
            <person name="Meier V. D."/>
        </authorList>
    </citation>
    <scope>NUCLEOTIDE SEQUENCE</scope>
    <source>
        <strain evidence="9">AVDCRST_MAG45</strain>
    </source>
</reference>
<dbReference type="Pfam" id="PF14824">
    <property type="entry name" value="Sirohm_synth_M"/>
    <property type="match status" value="1"/>
</dbReference>
<evidence type="ECO:0000256" key="5">
    <source>
        <dbReference type="ARBA" id="ARBA00023244"/>
    </source>
</evidence>
<dbReference type="InterPro" id="IPR028281">
    <property type="entry name" value="Sirohaem_synthase_central"/>
</dbReference>
<evidence type="ECO:0000313" key="9">
    <source>
        <dbReference type="EMBL" id="CAA9508888.1"/>
    </source>
</evidence>
<dbReference type="PANTHER" id="PTHR35330">
    <property type="entry name" value="SIROHEME BIOSYNTHESIS PROTEIN MET8"/>
    <property type="match status" value="1"/>
</dbReference>